<dbReference type="SUPFAM" id="SSF56300">
    <property type="entry name" value="Metallo-dependent phosphatases"/>
    <property type="match status" value="1"/>
</dbReference>
<evidence type="ECO:0000313" key="1">
    <source>
        <dbReference type="EMBL" id="GAA3388476.1"/>
    </source>
</evidence>
<dbReference type="PANTHER" id="PTHR37031:SF2">
    <property type="entry name" value="PHOD-LIKE PHOSPHATASE METALLOPHOSPHATASE DOMAIN-CONTAINING PROTEIN"/>
    <property type="match status" value="1"/>
</dbReference>
<dbReference type="InterPro" id="IPR038607">
    <property type="entry name" value="PhoD-like_sf"/>
</dbReference>
<evidence type="ECO:0008006" key="3">
    <source>
        <dbReference type="Google" id="ProtNLM"/>
    </source>
</evidence>
<proteinExistence type="predicted"/>
<dbReference type="RefSeq" id="WP_345729168.1">
    <property type="nucleotide sequence ID" value="NZ_BAAAYN010000023.1"/>
</dbReference>
<comment type="caution">
    <text evidence="1">The sequence shown here is derived from an EMBL/GenBank/DDBJ whole genome shotgun (WGS) entry which is preliminary data.</text>
</comment>
<dbReference type="Gene3D" id="3.60.21.70">
    <property type="entry name" value="PhoD-like phosphatase"/>
    <property type="match status" value="1"/>
</dbReference>
<keyword evidence="2" id="KW-1185">Reference proteome</keyword>
<dbReference type="InterPro" id="IPR029052">
    <property type="entry name" value="Metallo-depent_PP-like"/>
</dbReference>
<sequence length="788" mass="85364">MAFTSLQSRLGQLPLVLAGPILRRTDARTVTVWVALREARSVAVEVFADGAGAVPLLRGERATVRLGERLHVVAVTARSSQAVLEPGKIYLYDLDFGNNQRLASPNVLSSTGGVTAMAAVAYAGFSKTLPSFALPPSSLGQLRIVHGSCRKSHGGGADALTALHTMLLDSVTDPFARPHHLLLTGDQIYADDVPDVLLHLIRDARTALGLPGEALPDIAPDSPELEPGHRGLYATDQAGMTAVVGIGSSSDFKVAKSHLLTFAEYALMYLFAWSPVLWPAAGDLPAVDRVHPPGTTVDGKDPRKYYAEELAAVTRFRAALADVRHGLANVPTYMIFDDHDVSDDWFLNQAWSRRVLTKPAGRQVVQNGLLAFALFQAWGNTPEAFESGWGAGLLAVAPNWAGSTPILESTLENNRLRHPSDWPTWNFRVTGPDVEAGGVTGPRYELIVLDARTWRSFPGGMSDPPALIEDGRMALQFPPREQTVEVSFVVAPAPVVGNPLPELIQEKVGTGPYGAFIGDRETWELHRGTFEALITRLAARGRPGADGRRKARVVLLSGDVHYGFTTRLQYWGDRPFRELAPAGSDLVAAQLTASACKNQEIKTYVVHAAGYGGLPESGSKRTLGWRARPQVRTGLPSVLPAAWVKTRWQPWLLAGEPPVLELETTPPLIDVTPPPDWAHRRDYLVAAGDLPTALDWAAILPVGVPGNPDPEQFRRAIGKFLGRRAVGVNNFGEVRLTWGSGEDKAVVHTLWWRRKGESTVPIEPLRVFTVSLSFSDANYPRPTAAGAP</sequence>
<dbReference type="PANTHER" id="PTHR37031">
    <property type="entry name" value="METALLOPHOSPHATASE BINDING DOMAIN PROTEIN"/>
    <property type="match status" value="1"/>
</dbReference>
<organism evidence="1 2">
    <name type="scientific">Cryptosporangium minutisporangium</name>
    <dbReference type="NCBI Taxonomy" id="113569"/>
    <lineage>
        <taxon>Bacteria</taxon>
        <taxon>Bacillati</taxon>
        <taxon>Actinomycetota</taxon>
        <taxon>Actinomycetes</taxon>
        <taxon>Cryptosporangiales</taxon>
        <taxon>Cryptosporangiaceae</taxon>
        <taxon>Cryptosporangium</taxon>
    </lineage>
</organism>
<protein>
    <recommendedName>
        <fullName evidence="3">PhoD-like phosphatase metallophosphatase domain-containing protein</fullName>
    </recommendedName>
</protein>
<name>A0ABP6SZD9_9ACTN</name>
<accession>A0ABP6SZD9</accession>
<evidence type="ECO:0000313" key="2">
    <source>
        <dbReference type="Proteomes" id="UP001501676"/>
    </source>
</evidence>
<gene>
    <name evidence="1" type="ORF">GCM10020369_34820</name>
</gene>
<reference evidence="2" key="1">
    <citation type="journal article" date="2019" name="Int. J. Syst. Evol. Microbiol.">
        <title>The Global Catalogue of Microorganisms (GCM) 10K type strain sequencing project: providing services to taxonomists for standard genome sequencing and annotation.</title>
        <authorList>
            <consortium name="The Broad Institute Genomics Platform"/>
            <consortium name="The Broad Institute Genome Sequencing Center for Infectious Disease"/>
            <person name="Wu L."/>
            <person name="Ma J."/>
        </authorList>
    </citation>
    <scope>NUCLEOTIDE SEQUENCE [LARGE SCALE GENOMIC DNA]</scope>
    <source>
        <strain evidence="2">JCM 9458</strain>
    </source>
</reference>
<dbReference type="Proteomes" id="UP001501676">
    <property type="component" value="Unassembled WGS sequence"/>
</dbReference>
<dbReference type="EMBL" id="BAAAYN010000023">
    <property type="protein sequence ID" value="GAA3388476.1"/>
    <property type="molecule type" value="Genomic_DNA"/>
</dbReference>